<keyword evidence="4" id="KW-1185">Reference proteome</keyword>
<accession>A0A7W5FLQ7</accession>
<sequence>MILTTTSTIEGRPAQSYLGVVTGEAIMGANIVRDLFASITDIVGGRSGAYEAKLKEARDVAFDEMSSQATRLGANAIVGIDVDYEVIRDGMLMVAVSGTAIKI</sequence>
<dbReference type="RefSeq" id="WP_183598550.1">
    <property type="nucleotide sequence ID" value="NZ_JACHXK010000002.1"/>
</dbReference>
<protein>
    <recommendedName>
        <fullName evidence="2">UPF0145 protein FHS18_001532</fullName>
    </recommendedName>
</protein>
<dbReference type="Pfam" id="PF01906">
    <property type="entry name" value="YbjQ_1"/>
    <property type="match status" value="1"/>
</dbReference>
<dbReference type="Gene3D" id="3.30.110.70">
    <property type="entry name" value="Hypothetical protein apc22750. Chain B"/>
    <property type="match status" value="1"/>
</dbReference>
<dbReference type="InterPro" id="IPR035439">
    <property type="entry name" value="UPF0145_dom_sf"/>
</dbReference>
<organism evidence="3 4">
    <name type="scientific">Paenibacillus phyllosphaerae</name>
    <dbReference type="NCBI Taxonomy" id="274593"/>
    <lineage>
        <taxon>Bacteria</taxon>
        <taxon>Bacillati</taxon>
        <taxon>Bacillota</taxon>
        <taxon>Bacilli</taxon>
        <taxon>Bacillales</taxon>
        <taxon>Paenibacillaceae</taxon>
        <taxon>Paenibacillus</taxon>
    </lineage>
</organism>
<evidence type="ECO:0000256" key="2">
    <source>
        <dbReference type="HAMAP-Rule" id="MF_00338"/>
    </source>
</evidence>
<evidence type="ECO:0000313" key="3">
    <source>
        <dbReference type="EMBL" id="MBB3109480.1"/>
    </source>
</evidence>
<dbReference type="AlphaFoldDB" id="A0A7W5FLQ7"/>
<comment type="caution">
    <text evidence="3">The sequence shown here is derived from an EMBL/GenBank/DDBJ whole genome shotgun (WGS) entry which is preliminary data.</text>
</comment>
<dbReference type="HAMAP" id="MF_00338">
    <property type="entry name" value="UPF0145"/>
    <property type="match status" value="1"/>
</dbReference>
<dbReference type="PANTHER" id="PTHR34068:SF1">
    <property type="entry name" value="UPF0145 PROTEIN YBJQ"/>
    <property type="match status" value="1"/>
</dbReference>
<dbReference type="Proteomes" id="UP000570361">
    <property type="component" value="Unassembled WGS sequence"/>
</dbReference>
<dbReference type="EMBL" id="JACHXK010000002">
    <property type="protein sequence ID" value="MBB3109480.1"/>
    <property type="molecule type" value="Genomic_DNA"/>
</dbReference>
<name>A0A7W5FLQ7_9BACL</name>
<dbReference type="PANTHER" id="PTHR34068">
    <property type="entry name" value="UPF0145 PROTEIN YBJQ"/>
    <property type="match status" value="1"/>
</dbReference>
<evidence type="ECO:0000313" key="4">
    <source>
        <dbReference type="Proteomes" id="UP000570361"/>
    </source>
</evidence>
<gene>
    <name evidence="3" type="ORF">FHS18_001532</name>
</gene>
<evidence type="ECO:0000256" key="1">
    <source>
        <dbReference type="ARBA" id="ARBA00010751"/>
    </source>
</evidence>
<proteinExistence type="inferred from homology"/>
<dbReference type="InterPro" id="IPR002765">
    <property type="entry name" value="UPF0145_YbjQ-like"/>
</dbReference>
<dbReference type="SUPFAM" id="SSF117782">
    <property type="entry name" value="YbjQ-like"/>
    <property type="match status" value="1"/>
</dbReference>
<reference evidence="3 4" key="1">
    <citation type="submission" date="2020-08" db="EMBL/GenBank/DDBJ databases">
        <title>Genomic Encyclopedia of Type Strains, Phase III (KMG-III): the genomes of soil and plant-associated and newly described type strains.</title>
        <authorList>
            <person name="Whitman W."/>
        </authorList>
    </citation>
    <scope>NUCLEOTIDE SEQUENCE [LARGE SCALE GENOMIC DNA]</scope>
    <source>
        <strain evidence="3 4">CECT 5862</strain>
    </source>
</reference>
<comment type="similarity">
    <text evidence="1 2">Belongs to the UPF0145 family.</text>
</comment>